<evidence type="ECO:0000313" key="2">
    <source>
        <dbReference type="EMBL" id="SER06964.1"/>
    </source>
</evidence>
<feature type="domain" description="Transglycosylase SLT" evidence="1">
    <location>
        <begin position="79"/>
        <end position="180"/>
    </location>
</feature>
<dbReference type="Proteomes" id="UP000198749">
    <property type="component" value="Unassembled WGS sequence"/>
</dbReference>
<dbReference type="EMBL" id="FOGB01000016">
    <property type="protein sequence ID" value="SER06964.1"/>
    <property type="molecule type" value="Genomic_DNA"/>
</dbReference>
<dbReference type="AlphaFoldDB" id="A0A1H9L693"/>
<organism evidence="2 3">
    <name type="scientific">Amphritea atlantica</name>
    <dbReference type="NCBI Taxonomy" id="355243"/>
    <lineage>
        <taxon>Bacteria</taxon>
        <taxon>Pseudomonadati</taxon>
        <taxon>Pseudomonadota</taxon>
        <taxon>Gammaproteobacteria</taxon>
        <taxon>Oceanospirillales</taxon>
        <taxon>Oceanospirillaceae</taxon>
        <taxon>Amphritea</taxon>
    </lineage>
</organism>
<protein>
    <recommendedName>
        <fullName evidence="1">Transglycosylase SLT domain-containing protein</fullName>
    </recommendedName>
</protein>
<dbReference type="Pfam" id="PF19489">
    <property type="entry name" value="SLT_4"/>
    <property type="match status" value="1"/>
</dbReference>
<dbReference type="OrthoDB" id="9789144at2"/>
<dbReference type="InterPro" id="IPR045795">
    <property type="entry name" value="SLT_4"/>
</dbReference>
<proteinExistence type="predicted"/>
<sequence length="195" mass="22346">MHSSTFYRSIPLYLLSAFVLQGCSQMAQVVPERFVKPENPFCLGLYENNDWLDAAVSTESRWGLPLHIALAELNMPVGTEASEYIAPVSSDWEEYRLASENWSGTVADITTALDFLGWHAQMASRRNDLNMNQAGKLYIASRIGHGGLYRIEYHPDPVLQAQAEAVDRRSEQYRQDLKSCPRIRERADSFFRWPW</sequence>
<evidence type="ECO:0000259" key="1">
    <source>
        <dbReference type="Pfam" id="PF19489"/>
    </source>
</evidence>
<keyword evidence="3" id="KW-1185">Reference proteome</keyword>
<dbReference type="STRING" id="355243.SAMN03080615_03795"/>
<dbReference type="RefSeq" id="WP_091361349.1">
    <property type="nucleotide sequence ID" value="NZ_AP025284.1"/>
</dbReference>
<accession>A0A1H9L693</accession>
<name>A0A1H9L693_9GAMM</name>
<reference evidence="3" key="1">
    <citation type="submission" date="2016-10" db="EMBL/GenBank/DDBJ databases">
        <authorList>
            <person name="Varghese N."/>
            <person name="Submissions S."/>
        </authorList>
    </citation>
    <scope>NUCLEOTIDE SEQUENCE [LARGE SCALE GENOMIC DNA]</scope>
    <source>
        <strain evidence="3">DSM 18887</strain>
    </source>
</reference>
<evidence type="ECO:0000313" key="3">
    <source>
        <dbReference type="Proteomes" id="UP000198749"/>
    </source>
</evidence>
<gene>
    <name evidence="2" type="ORF">SAMN03080615_03795</name>
</gene>